<organism evidence="1 2">
    <name type="scientific">Acanthoscelides obtectus</name>
    <name type="common">Bean weevil</name>
    <name type="synonym">Bruchus obtectus</name>
    <dbReference type="NCBI Taxonomy" id="200917"/>
    <lineage>
        <taxon>Eukaryota</taxon>
        <taxon>Metazoa</taxon>
        <taxon>Ecdysozoa</taxon>
        <taxon>Arthropoda</taxon>
        <taxon>Hexapoda</taxon>
        <taxon>Insecta</taxon>
        <taxon>Pterygota</taxon>
        <taxon>Neoptera</taxon>
        <taxon>Endopterygota</taxon>
        <taxon>Coleoptera</taxon>
        <taxon>Polyphaga</taxon>
        <taxon>Cucujiformia</taxon>
        <taxon>Chrysomeloidea</taxon>
        <taxon>Chrysomelidae</taxon>
        <taxon>Bruchinae</taxon>
        <taxon>Bruchini</taxon>
        <taxon>Acanthoscelides</taxon>
    </lineage>
</organism>
<keyword evidence="2" id="KW-1185">Reference proteome</keyword>
<gene>
    <name evidence="1" type="ORF">ACAOBT_LOCUS26344</name>
</gene>
<accession>A0A9P0PWK8</accession>
<dbReference type="Proteomes" id="UP001152888">
    <property type="component" value="Unassembled WGS sequence"/>
</dbReference>
<sequence>MMASFSEQRAAVKFCFLIGVKRGMKGRRFDNIEEVKEKNEGGAVRHF</sequence>
<evidence type="ECO:0000313" key="2">
    <source>
        <dbReference type="Proteomes" id="UP001152888"/>
    </source>
</evidence>
<comment type="caution">
    <text evidence="1">The sequence shown here is derived from an EMBL/GenBank/DDBJ whole genome shotgun (WGS) entry which is preliminary data.</text>
</comment>
<name>A0A9P0PWK8_ACAOB</name>
<reference evidence="1" key="1">
    <citation type="submission" date="2022-03" db="EMBL/GenBank/DDBJ databases">
        <authorList>
            <person name="Sayadi A."/>
        </authorList>
    </citation>
    <scope>NUCLEOTIDE SEQUENCE</scope>
</reference>
<protein>
    <submittedName>
        <fullName evidence="1">Uncharacterized protein</fullName>
    </submittedName>
</protein>
<proteinExistence type="predicted"/>
<evidence type="ECO:0000313" key="1">
    <source>
        <dbReference type="EMBL" id="CAH2001670.1"/>
    </source>
</evidence>
<dbReference type="EMBL" id="CAKOFQ010007462">
    <property type="protein sequence ID" value="CAH2001670.1"/>
    <property type="molecule type" value="Genomic_DNA"/>
</dbReference>
<dbReference type="AlphaFoldDB" id="A0A9P0PWK8"/>